<evidence type="ECO:0000259" key="3">
    <source>
        <dbReference type="Pfam" id="PF00370"/>
    </source>
</evidence>
<keyword evidence="2" id="KW-0418">Kinase</keyword>
<reference evidence="4" key="1">
    <citation type="journal article" date="2014" name="Front. Microbiol.">
        <title>High frequency of phylogenetically diverse reductive dehalogenase-homologous genes in deep subseafloor sedimentary metagenomes.</title>
        <authorList>
            <person name="Kawai M."/>
            <person name="Futagami T."/>
            <person name="Toyoda A."/>
            <person name="Takaki Y."/>
            <person name="Nishi S."/>
            <person name="Hori S."/>
            <person name="Arai W."/>
            <person name="Tsubouchi T."/>
            <person name="Morono Y."/>
            <person name="Uchiyama I."/>
            <person name="Ito T."/>
            <person name="Fujiyama A."/>
            <person name="Inagaki F."/>
            <person name="Takami H."/>
        </authorList>
    </citation>
    <scope>NUCLEOTIDE SEQUENCE</scope>
    <source>
        <strain evidence="4">Expedition CK06-06</strain>
    </source>
</reference>
<evidence type="ECO:0000256" key="2">
    <source>
        <dbReference type="ARBA" id="ARBA00022777"/>
    </source>
</evidence>
<proteinExistence type="predicted"/>
<sequence length="81" mass="8326">MQLAGLDIGTTGCKASIYSAAGALLASASREYAVDVPHPTWAEQDAELVWRLAQDALGEAIVAAEIKEVTAVGLSVQGEAV</sequence>
<comment type="caution">
    <text evidence="4">The sequence shown here is derived from an EMBL/GenBank/DDBJ whole genome shotgun (WGS) entry which is preliminary data.</text>
</comment>
<dbReference type="GO" id="GO:0016301">
    <property type="term" value="F:kinase activity"/>
    <property type="evidence" value="ECO:0007669"/>
    <property type="project" value="UniProtKB-KW"/>
</dbReference>
<dbReference type="Gene3D" id="3.30.420.40">
    <property type="match status" value="1"/>
</dbReference>
<dbReference type="InterPro" id="IPR018484">
    <property type="entry name" value="FGGY_N"/>
</dbReference>
<gene>
    <name evidence="4" type="ORF">S01H1_60874</name>
</gene>
<dbReference type="PANTHER" id="PTHR43095">
    <property type="entry name" value="SUGAR KINASE"/>
    <property type="match status" value="1"/>
</dbReference>
<evidence type="ECO:0000313" key="4">
    <source>
        <dbReference type="EMBL" id="GAG24059.1"/>
    </source>
</evidence>
<dbReference type="InterPro" id="IPR050406">
    <property type="entry name" value="FGGY_Carb_Kinase"/>
</dbReference>
<feature type="domain" description="Carbohydrate kinase FGGY N-terminal" evidence="3">
    <location>
        <begin position="4"/>
        <end position="79"/>
    </location>
</feature>
<dbReference type="AlphaFoldDB" id="X0VZX2"/>
<dbReference type="PANTHER" id="PTHR43095:SF5">
    <property type="entry name" value="XYLULOSE KINASE"/>
    <property type="match status" value="1"/>
</dbReference>
<organism evidence="4">
    <name type="scientific">marine sediment metagenome</name>
    <dbReference type="NCBI Taxonomy" id="412755"/>
    <lineage>
        <taxon>unclassified sequences</taxon>
        <taxon>metagenomes</taxon>
        <taxon>ecological metagenomes</taxon>
    </lineage>
</organism>
<dbReference type="Pfam" id="PF00370">
    <property type="entry name" value="FGGY_N"/>
    <property type="match status" value="1"/>
</dbReference>
<dbReference type="InterPro" id="IPR043129">
    <property type="entry name" value="ATPase_NBD"/>
</dbReference>
<dbReference type="SUPFAM" id="SSF53067">
    <property type="entry name" value="Actin-like ATPase domain"/>
    <property type="match status" value="1"/>
</dbReference>
<feature type="non-terminal residue" evidence="4">
    <location>
        <position position="81"/>
    </location>
</feature>
<dbReference type="GO" id="GO:0005975">
    <property type="term" value="P:carbohydrate metabolic process"/>
    <property type="evidence" value="ECO:0007669"/>
    <property type="project" value="InterPro"/>
</dbReference>
<dbReference type="EMBL" id="BARS01039884">
    <property type="protein sequence ID" value="GAG24059.1"/>
    <property type="molecule type" value="Genomic_DNA"/>
</dbReference>
<evidence type="ECO:0000256" key="1">
    <source>
        <dbReference type="ARBA" id="ARBA00022679"/>
    </source>
</evidence>
<name>X0VZX2_9ZZZZ</name>
<keyword evidence="1" id="KW-0808">Transferase</keyword>
<protein>
    <recommendedName>
        <fullName evidence="3">Carbohydrate kinase FGGY N-terminal domain-containing protein</fullName>
    </recommendedName>
</protein>
<accession>X0VZX2</accession>